<dbReference type="PANTHER" id="PTHR34535">
    <property type="entry name" value="HYDROGENASE MATURATION FACTOR HYPA"/>
    <property type="match status" value="1"/>
</dbReference>
<sequence length="117" mass="13219">MHELGLVFEVLNRVKGAVEENQIEPQQVAAVVLDVGEASTVVPKYMKECWPAAVDRTEYEHVDLKINELTAVVECKQCGNLYEYLNNDRKCPKCGCEKAALVTGKEFQLKEILLYDD</sequence>
<dbReference type="Proteomes" id="UP000003100">
    <property type="component" value="Unassembled WGS sequence"/>
</dbReference>
<dbReference type="eggNOG" id="COG0375">
    <property type="taxonomic scope" value="Bacteria"/>
</dbReference>
<feature type="binding site" evidence="4">
    <location>
        <position position="2"/>
    </location>
    <ligand>
        <name>Ni(2+)</name>
        <dbReference type="ChEBI" id="CHEBI:49786"/>
    </ligand>
</feature>
<organism evidence="5 6">
    <name type="scientific">Blautia hydrogenotrophica (strain DSM 10507 / JCM 14656 / S5a33)</name>
    <name type="common">Ruminococcus hydrogenotrophicus</name>
    <dbReference type="NCBI Taxonomy" id="476272"/>
    <lineage>
        <taxon>Bacteria</taxon>
        <taxon>Bacillati</taxon>
        <taxon>Bacillota</taxon>
        <taxon>Clostridia</taxon>
        <taxon>Lachnospirales</taxon>
        <taxon>Lachnospiraceae</taxon>
        <taxon>Blautia</taxon>
    </lineage>
</organism>
<dbReference type="EMBL" id="ACBZ01000192">
    <property type="protein sequence ID" value="EEG47483.1"/>
    <property type="molecule type" value="Genomic_DNA"/>
</dbReference>
<keyword evidence="6" id="KW-1185">Reference proteome</keyword>
<feature type="binding site" evidence="4">
    <location>
        <position position="94"/>
    </location>
    <ligand>
        <name>Zn(2+)</name>
        <dbReference type="ChEBI" id="CHEBI:29105"/>
    </ligand>
</feature>
<comment type="similarity">
    <text evidence="4">Belongs to the HypA/HybF family.</text>
</comment>
<proteinExistence type="inferred from homology"/>
<keyword evidence="2 4" id="KW-0479">Metal-binding</keyword>
<evidence type="ECO:0000313" key="5">
    <source>
        <dbReference type="EMBL" id="EEG47483.1"/>
    </source>
</evidence>
<name>C0CRW2_BLAHS</name>
<dbReference type="GO" id="GO:0016151">
    <property type="term" value="F:nickel cation binding"/>
    <property type="evidence" value="ECO:0007669"/>
    <property type="project" value="UniProtKB-UniRule"/>
</dbReference>
<dbReference type="HAMAP" id="MF_00213">
    <property type="entry name" value="HypA_HybF"/>
    <property type="match status" value="1"/>
</dbReference>
<dbReference type="Pfam" id="PF01155">
    <property type="entry name" value="HypA"/>
    <property type="match status" value="1"/>
</dbReference>
<protein>
    <recommendedName>
        <fullName evidence="4">Hydrogenase maturation factor HypA</fullName>
    </recommendedName>
</protein>
<comment type="caution">
    <text evidence="5">The sequence shown here is derived from an EMBL/GenBank/DDBJ whole genome shotgun (WGS) entry which is preliminary data.</text>
</comment>
<dbReference type="SUPFAM" id="SSF57802">
    <property type="entry name" value="Rubredoxin-like"/>
    <property type="match status" value="1"/>
</dbReference>
<gene>
    <name evidence="4" type="primary">hypA</name>
    <name evidence="5" type="ORF">RUMHYD_03628</name>
</gene>
<dbReference type="RefSeq" id="WP_005952151.1">
    <property type="nucleotide sequence ID" value="NZ_CP136423.1"/>
</dbReference>
<evidence type="ECO:0000313" key="6">
    <source>
        <dbReference type="Proteomes" id="UP000003100"/>
    </source>
</evidence>
<dbReference type="AlphaFoldDB" id="C0CRW2"/>
<dbReference type="PIRSF" id="PIRSF004761">
    <property type="entry name" value="Hydrgn_mat_HypA"/>
    <property type="match status" value="1"/>
</dbReference>
<dbReference type="InterPro" id="IPR000688">
    <property type="entry name" value="HypA/HybF"/>
</dbReference>
<feature type="binding site" evidence="4">
    <location>
        <position position="75"/>
    </location>
    <ligand>
        <name>Zn(2+)</name>
        <dbReference type="ChEBI" id="CHEBI:29105"/>
    </ligand>
</feature>
<dbReference type="PATRIC" id="fig|476272.21.peg.307"/>
<evidence type="ECO:0000256" key="3">
    <source>
        <dbReference type="ARBA" id="ARBA00022833"/>
    </source>
</evidence>
<reference evidence="5 6" key="2">
    <citation type="submission" date="2009-02" db="EMBL/GenBank/DDBJ databases">
        <title>Draft genome sequence of Blautia hydrogenotrophica DSM 10507 (Ruminococcus hydrogenotrophicus DSM 10507).</title>
        <authorList>
            <person name="Sudarsanam P."/>
            <person name="Ley R."/>
            <person name="Guruge J."/>
            <person name="Turnbaugh P.J."/>
            <person name="Mahowald M."/>
            <person name="Liep D."/>
            <person name="Gordon J."/>
        </authorList>
    </citation>
    <scope>NUCLEOTIDE SEQUENCE [LARGE SCALE GENOMIC DNA]</scope>
    <source>
        <strain evidence="6">DSM 10507 / JCM 14656 / S5a33</strain>
    </source>
</reference>
<feature type="binding site" evidence="4">
    <location>
        <position position="91"/>
    </location>
    <ligand>
        <name>Zn(2+)</name>
        <dbReference type="ChEBI" id="CHEBI:29105"/>
    </ligand>
</feature>
<dbReference type="PANTHER" id="PTHR34535:SF3">
    <property type="entry name" value="HYDROGENASE MATURATION FACTOR HYPA"/>
    <property type="match status" value="1"/>
</dbReference>
<evidence type="ECO:0000256" key="1">
    <source>
        <dbReference type="ARBA" id="ARBA00022596"/>
    </source>
</evidence>
<keyword evidence="3 4" id="KW-0862">Zinc</keyword>
<comment type="function">
    <text evidence="4">Involved in the maturation of [NiFe] hydrogenases. Required for nickel insertion into the metal center of the hydrogenase.</text>
</comment>
<dbReference type="HOGENOM" id="CLU_126929_5_0_9"/>
<dbReference type="GO" id="GO:0008270">
    <property type="term" value="F:zinc ion binding"/>
    <property type="evidence" value="ECO:0007669"/>
    <property type="project" value="UniProtKB-UniRule"/>
</dbReference>
<accession>C0CRW2</accession>
<reference evidence="5 6" key="1">
    <citation type="submission" date="2009-01" db="EMBL/GenBank/DDBJ databases">
        <authorList>
            <person name="Fulton L."/>
            <person name="Clifton S."/>
            <person name="Fulton B."/>
            <person name="Xu J."/>
            <person name="Minx P."/>
            <person name="Pepin K.H."/>
            <person name="Johnson M."/>
            <person name="Bhonagiri V."/>
            <person name="Nash W.E."/>
            <person name="Mardis E.R."/>
            <person name="Wilson R.K."/>
        </authorList>
    </citation>
    <scope>NUCLEOTIDE SEQUENCE [LARGE SCALE GENOMIC DNA]</scope>
    <source>
        <strain evidence="6">DSM 10507 / JCM 14656 / S5a33</strain>
    </source>
</reference>
<dbReference type="Gene3D" id="3.30.2320.80">
    <property type="match status" value="1"/>
</dbReference>
<feature type="binding site" evidence="4">
    <location>
        <position position="78"/>
    </location>
    <ligand>
        <name>Zn(2+)</name>
        <dbReference type="ChEBI" id="CHEBI:29105"/>
    </ligand>
</feature>
<dbReference type="GO" id="GO:0051604">
    <property type="term" value="P:protein maturation"/>
    <property type="evidence" value="ECO:0007669"/>
    <property type="project" value="InterPro"/>
</dbReference>
<evidence type="ECO:0000256" key="4">
    <source>
        <dbReference type="HAMAP-Rule" id="MF_00213"/>
    </source>
</evidence>
<keyword evidence="1 4" id="KW-0533">Nickel</keyword>
<dbReference type="GeneID" id="86823392"/>
<evidence type="ECO:0000256" key="2">
    <source>
        <dbReference type="ARBA" id="ARBA00022723"/>
    </source>
</evidence>